<dbReference type="Gene3D" id="2.40.10.10">
    <property type="entry name" value="Trypsin-like serine proteases"/>
    <property type="match status" value="2"/>
</dbReference>
<evidence type="ECO:0008006" key="4">
    <source>
        <dbReference type="Google" id="ProtNLM"/>
    </source>
</evidence>
<feature type="chain" id="PRO_5001933203" description="Peptidase S1 family protein" evidence="1">
    <location>
        <begin position="26"/>
        <end position="220"/>
    </location>
</feature>
<gene>
    <name evidence="2" type="ORF">RHRU231_840068</name>
</gene>
<dbReference type="InterPro" id="IPR009003">
    <property type="entry name" value="Peptidase_S1_PA"/>
</dbReference>
<dbReference type="Proteomes" id="UP000042997">
    <property type="component" value="Unassembled WGS sequence"/>
</dbReference>
<name>A0A098BS61_9NOCA</name>
<dbReference type="OrthoDB" id="4536940at2"/>
<dbReference type="eggNOG" id="COG5640">
    <property type="taxonomic scope" value="Bacteria"/>
</dbReference>
<dbReference type="InterPro" id="IPR043504">
    <property type="entry name" value="Peptidase_S1_PA_chymotrypsin"/>
</dbReference>
<dbReference type="AlphaFoldDB" id="A0A098BS61"/>
<proteinExistence type="predicted"/>
<reference evidence="2 3" key="1">
    <citation type="journal article" date="2014" name="Genome Announc.">
        <title>Draft Genome Sequence of Propane- and Butane-Oxidizing Actinobacterium Rhodococcus ruber IEGM 231.</title>
        <authorList>
            <person name="Ivshina I.B."/>
            <person name="Kuyukina M.S."/>
            <person name="Krivoruchko A.V."/>
            <person name="Barbe V."/>
            <person name="Fischer C."/>
        </authorList>
    </citation>
    <scope>NUCLEOTIDE SEQUENCE [LARGE SCALE GENOMIC DNA]</scope>
</reference>
<dbReference type="RefSeq" id="WP_040274736.1">
    <property type="nucleotide sequence ID" value="NZ_JAJNCM010000030.1"/>
</dbReference>
<sequence length="220" mass="22036">MFKRVAMAIVAGVALLAGGTGVAVAAPPVPLGGGSGITLGNGAEDLFDCTLATIGNDRAGRLVGFTAGHCGGPGTTVKSEMDLGAGVLGRIVGTNEVLDYSVIEFDRGRVAPVNRVGNVTITGVGTPVGFPNVACKEGRTTGNTCGVVWGDVFNSQETWTQVCVVEGDSGAPLVVGTTLVAMVNAYLLTPCIGPEVGTNFVTILGDVDARGGVGAGYRPI</sequence>
<dbReference type="SUPFAM" id="SSF50494">
    <property type="entry name" value="Trypsin-like serine proteases"/>
    <property type="match status" value="1"/>
</dbReference>
<protein>
    <recommendedName>
        <fullName evidence="4">Peptidase S1 family protein</fullName>
    </recommendedName>
</protein>
<organism evidence="2 3">
    <name type="scientific">Rhodococcus ruber</name>
    <dbReference type="NCBI Taxonomy" id="1830"/>
    <lineage>
        <taxon>Bacteria</taxon>
        <taxon>Bacillati</taxon>
        <taxon>Actinomycetota</taxon>
        <taxon>Actinomycetes</taxon>
        <taxon>Mycobacteriales</taxon>
        <taxon>Nocardiaceae</taxon>
        <taxon>Rhodococcus</taxon>
    </lineage>
</organism>
<keyword evidence="1" id="KW-0732">Signal</keyword>
<dbReference type="EMBL" id="CCSD01000099">
    <property type="protein sequence ID" value="CDZ91539.1"/>
    <property type="molecule type" value="Genomic_DNA"/>
</dbReference>
<accession>A0A098BS61</accession>
<dbReference type="SMR" id="A0A098BS61"/>
<evidence type="ECO:0000313" key="3">
    <source>
        <dbReference type="Proteomes" id="UP000042997"/>
    </source>
</evidence>
<evidence type="ECO:0000313" key="2">
    <source>
        <dbReference type="EMBL" id="CDZ91539.1"/>
    </source>
</evidence>
<feature type="signal peptide" evidence="1">
    <location>
        <begin position="1"/>
        <end position="25"/>
    </location>
</feature>
<evidence type="ECO:0000256" key="1">
    <source>
        <dbReference type="SAM" id="SignalP"/>
    </source>
</evidence>